<proteinExistence type="predicted"/>
<keyword evidence="4" id="KW-1185">Reference proteome</keyword>
<evidence type="ECO:0000259" key="2">
    <source>
        <dbReference type="PROSITE" id="PS50250"/>
    </source>
</evidence>
<dbReference type="InterPro" id="IPR005062">
    <property type="entry name" value="SAC3/GANP/THP3_conserved"/>
</dbReference>
<evidence type="ECO:0000256" key="1">
    <source>
        <dbReference type="SAM" id="MobiDB-lite"/>
    </source>
</evidence>
<feature type="compositionally biased region" description="Polar residues" evidence="1">
    <location>
        <begin position="11"/>
        <end position="27"/>
    </location>
</feature>
<reference evidence="3 4" key="1">
    <citation type="journal article" date="2023" name="bioRxiv">
        <title>Genome report: Whole genome sequence and annotation of Penstemon davidsonii.</title>
        <authorList>
            <person name="Ostevik K.L."/>
            <person name="Alabady M."/>
            <person name="Zhang M."/>
            <person name="Rausher M.D."/>
        </authorList>
    </citation>
    <scope>NUCLEOTIDE SEQUENCE [LARGE SCALE GENOMIC DNA]</scope>
    <source>
        <strain evidence="3">DNT005</strain>
        <tissue evidence="3">Whole leaf</tissue>
    </source>
</reference>
<dbReference type="InterPro" id="IPR000717">
    <property type="entry name" value="PCI_dom"/>
</dbReference>
<dbReference type="InterPro" id="IPR045107">
    <property type="entry name" value="SAC3/GANP/THP3"/>
</dbReference>
<dbReference type="Proteomes" id="UP001291926">
    <property type="component" value="Unassembled WGS sequence"/>
</dbReference>
<dbReference type="PANTHER" id="PTHR12436:SF17">
    <property type="entry name" value="SAC3 FAMILY PROTEIN B"/>
    <property type="match status" value="1"/>
</dbReference>
<dbReference type="PROSITE" id="PS50250">
    <property type="entry name" value="PCI"/>
    <property type="match status" value="1"/>
</dbReference>
<comment type="caution">
    <text evidence="3">The sequence shown here is derived from an EMBL/GenBank/DDBJ whole genome shotgun (WGS) entry which is preliminary data.</text>
</comment>
<feature type="domain" description="PCI" evidence="2">
    <location>
        <begin position="636"/>
        <end position="813"/>
    </location>
</feature>
<sequence length="1671" mass="188409">MSFGGFGKQSGPKSSSEAQTPFSQFTRPPSPVPSSEPPLRWGDTKPSSSRDYDTQTYQRPPALLPLVTSNNLRTGNPAKLAEVHYKGTRSPYSQSPDEISKNSRIFLESRSVLPSSTPSQARSPPLAFQNNFYVGGQHPHGEVQQRPSSSSVWVNQSNSFNNNKTPPTVRGMPSISTTGGTYQSGRMFQTKSADVSLPKRTRSPTFPPTSENSPEYTFSPSDRHKRSTIDYSDLDAPEPMPSPPLAFESSFPSRDPSRHFAGTPKPFPSSPMWYQSFSNNTTPPVQEDMSSNLKTGVTYQSGRTIQTKNAEVPLPKRTRSPTPPHIPGAENPIFGSDAHKRQNFLSQAPDSQSFKQSSTSGQTSTTEVVGDKPMHFPAVKKTKLPLLSSSDQAFQENLDSEEEIDRPSCTELHLWYRELRAKAKRLARFKDELSQPVPSYSSVVHDVPAKRQPQSMSEKQRFSEDPIMDVTGDLAEANVFPDYEGATSSSSIVGLCSDMCPESERAERERKGDLDQFERLDGDRNQTSEFLAVKKYNRTAEREAQLIRPMPILQKTIDYLLDLLDQPYGDRFLGLYNFLWDRMRAIRMDLRMQHIFNLEAINMLEQMIRLHIIAMHELCEYTRGEGFSEGFDAHLNIEQMNKTSVELFQLYDDHRKKGIHVPSEKEFRGYYALLKLDKHPGYKVEPAELSLDLAKMAPEMRQSSEVFFARDVARACRTGNFIAFFRLARKASYLQGCLMHAHFSKLRTQALASLHCGLQINQGIPVAHVAKWLGLEEEDIENLLEYYGFSVKDFEEPYMVKENVFINVDNDFPVKRSKLVERKRSRMIANDVSVPSLPEFYATGEGNKIRQKKDPEPKPRHLQFVLPLTTTPPSDEEMHDSGTILSPKASMQKPIHVTSDNLMTPNEKITGHEIQMAPASPLVLDFSKSSSEYHESRVEPAQKPKFDAIFRNSLGRMINHDMEATLPSPLETEEEKRSPVLALDSAVNTPIQQLMFAEDLPTDVQSDAVEEDEADEVTCYDREATEAKLKLMLRLWKRRTTTKRELREHRQLAANAALNSLSLGPPIWQYEVFVLSALPRKQSGDHGIFNIDHVMSERHEIQERSWSVLNPSDVVAPELAGKNPDAKCLCWKMLLYSQEDTPRGEYIGQQNEAFPSSADSWLHSKLIPSNNNNDGDLLVSSHGLAIWKSWIPNQYDNDPTCCLSVIKSSTFDNLDKSIAGTSAVLFLLSEHLPLELQKNRLHELVMLIPSGSRLPLLILSDSSNNEADLSTITKDLELHLIDKSRVITFYIIFLKDQKMKNLDGFFSSERLREGLEWLASESPPQIVILETRTRELVMSHLNYTLNVLDEMNDNRVDPNCCILAFNGVLDRIIKEVAAAAHANPTGWPCPEIGLLEESSDEQRAVAWYLPSVDWSSAARSGAVLSALNDSKLPTFDDDLSWLSKGLNIGDNIENHKLHLEDCIVNYLTYTTRMMGVAMAQKEANIMLQKCSRLELHNAAFYVIPKWVTIFRRIFSWRLRNLTKGEVSSTYVLVQNDLSAPNSEVIDNLGLEVSTFLPPYIVHPSLDELVEVGYMGLIHMDHEEFQPRSPMASNGADVPMSNDSVVLMEDEENSSPRNGTLVNYDSSATEVNDGVQMMYSIKASGEADKLSEMLEKCDILQKLIDKKLSVYF</sequence>
<feature type="compositionally biased region" description="Low complexity" evidence="1">
    <location>
        <begin position="351"/>
        <end position="366"/>
    </location>
</feature>
<evidence type="ECO:0000313" key="3">
    <source>
        <dbReference type="EMBL" id="KAK4477978.1"/>
    </source>
</evidence>
<feature type="region of interest" description="Disordered" evidence="1">
    <location>
        <begin position="189"/>
        <end position="265"/>
    </location>
</feature>
<organism evidence="3 4">
    <name type="scientific">Penstemon davidsonii</name>
    <dbReference type="NCBI Taxonomy" id="160366"/>
    <lineage>
        <taxon>Eukaryota</taxon>
        <taxon>Viridiplantae</taxon>
        <taxon>Streptophyta</taxon>
        <taxon>Embryophyta</taxon>
        <taxon>Tracheophyta</taxon>
        <taxon>Spermatophyta</taxon>
        <taxon>Magnoliopsida</taxon>
        <taxon>eudicotyledons</taxon>
        <taxon>Gunneridae</taxon>
        <taxon>Pentapetalae</taxon>
        <taxon>asterids</taxon>
        <taxon>lamiids</taxon>
        <taxon>Lamiales</taxon>
        <taxon>Plantaginaceae</taxon>
        <taxon>Cheloneae</taxon>
        <taxon>Penstemon</taxon>
    </lineage>
</organism>
<feature type="region of interest" description="Disordered" evidence="1">
    <location>
        <begin position="1"/>
        <end position="78"/>
    </location>
</feature>
<protein>
    <recommendedName>
        <fullName evidence="2">PCI domain-containing protein</fullName>
    </recommendedName>
</protein>
<dbReference type="Pfam" id="PF03399">
    <property type="entry name" value="SAC3_GANP"/>
    <property type="match status" value="1"/>
</dbReference>
<feature type="region of interest" description="Disordered" evidence="1">
    <location>
        <begin position="308"/>
        <end position="370"/>
    </location>
</feature>
<feature type="compositionally biased region" description="Polar residues" evidence="1">
    <location>
        <begin position="208"/>
        <end position="220"/>
    </location>
</feature>
<accession>A0ABR0CLH0</accession>
<gene>
    <name evidence="3" type="ORF">RD792_017243</name>
</gene>
<name>A0ABR0CLH0_9LAMI</name>
<dbReference type="Gene3D" id="1.25.40.990">
    <property type="match status" value="1"/>
</dbReference>
<evidence type="ECO:0000313" key="4">
    <source>
        <dbReference type="Proteomes" id="UP001291926"/>
    </source>
</evidence>
<dbReference type="EMBL" id="JAYDYQ010002688">
    <property type="protein sequence ID" value="KAK4477978.1"/>
    <property type="molecule type" value="Genomic_DNA"/>
</dbReference>
<dbReference type="PANTHER" id="PTHR12436">
    <property type="entry name" value="80 KDA MCM3-ASSOCIATED PROTEIN"/>
    <property type="match status" value="1"/>
</dbReference>